<reference evidence="1" key="1">
    <citation type="submission" date="2022-12" db="EMBL/GenBank/DDBJ databases">
        <authorList>
            <person name="Petersen C."/>
        </authorList>
    </citation>
    <scope>NUCLEOTIDE SEQUENCE</scope>
    <source>
        <strain evidence="1">IBT 3081</strain>
    </source>
</reference>
<reference evidence="1" key="2">
    <citation type="journal article" date="2023" name="IMA Fungus">
        <title>Comparative genomic study of the Penicillium genus elucidates a diverse pangenome and 15 lateral gene transfer events.</title>
        <authorList>
            <person name="Petersen C."/>
            <person name="Sorensen T."/>
            <person name="Nielsen M.R."/>
            <person name="Sondergaard T.E."/>
            <person name="Sorensen J.L."/>
            <person name="Fitzpatrick D.A."/>
            <person name="Frisvad J.C."/>
            <person name="Nielsen K.L."/>
        </authorList>
    </citation>
    <scope>NUCLEOTIDE SEQUENCE</scope>
    <source>
        <strain evidence="1">IBT 3081</strain>
    </source>
</reference>
<name>A0A9W9VJD7_9EURO</name>
<organism evidence="1 2">
    <name type="scientific">Penicillium concentricum</name>
    <dbReference type="NCBI Taxonomy" id="293559"/>
    <lineage>
        <taxon>Eukaryota</taxon>
        <taxon>Fungi</taxon>
        <taxon>Dikarya</taxon>
        <taxon>Ascomycota</taxon>
        <taxon>Pezizomycotina</taxon>
        <taxon>Eurotiomycetes</taxon>
        <taxon>Eurotiomycetidae</taxon>
        <taxon>Eurotiales</taxon>
        <taxon>Aspergillaceae</taxon>
        <taxon>Penicillium</taxon>
    </lineage>
</organism>
<dbReference type="RefSeq" id="XP_056582780.1">
    <property type="nucleotide sequence ID" value="XM_056718645.1"/>
</dbReference>
<dbReference type="OrthoDB" id="2214at2759"/>
<dbReference type="EMBL" id="JAPZBT010000001">
    <property type="protein sequence ID" value="KAJ5383004.1"/>
    <property type="molecule type" value="Genomic_DNA"/>
</dbReference>
<dbReference type="AlphaFoldDB" id="A0A9W9VJD7"/>
<protein>
    <submittedName>
        <fullName evidence="1">Uncharacterized protein</fullName>
    </submittedName>
</protein>
<keyword evidence="2" id="KW-1185">Reference proteome</keyword>
<accession>A0A9W9VJD7</accession>
<dbReference type="GeneID" id="81457828"/>
<evidence type="ECO:0000313" key="1">
    <source>
        <dbReference type="EMBL" id="KAJ5383004.1"/>
    </source>
</evidence>
<sequence>MQESIIAYLVGIANLSAAALDAQLVLSPIAEVTSVSPPHGDHSIDGRILAAIKNYGDPVAAYVSLQSEDIRAETEAVLAEPRLLQIMSAAKPEWMTKGDKMRLRRNGTNFMDITEHEEFYAEQVHDAATEKPSELSGEHSR</sequence>
<gene>
    <name evidence="1" type="ORF">N7517_000915</name>
</gene>
<comment type="caution">
    <text evidence="1">The sequence shown here is derived from an EMBL/GenBank/DDBJ whole genome shotgun (WGS) entry which is preliminary data.</text>
</comment>
<proteinExistence type="predicted"/>
<dbReference type="Proteomes" id="UP001147752">
    <property type="component" value="Unassembled WGS sequence"/>
</dbReference>
<evidence type="ECO:0000313" key="2">
    <source>
        <dbReference type="Proteomes" id="UP001147752"/>
    </source>
</evidence>